<evidence type="ECO:0000256" key="2">
    <source>
        <dbReference type="ARBA" id="ARBA00022692"/>
    </source>
</evidence>
<dbReference type="GO" id="GO:0009425">
    <property type="term" value="C:bacterial-type flagellum basal body"/>
    <property type="evidence" value="ECO:0007669"/>
    <property type="project" value="UniProtKB-SubCell"/>
</dbReference>
<evidence type="ECO:0000256" key="1">
    <source>
        <dbReference type="ARBA" id="ARBA00022475"/>
    </source>
</evidence>
<organism evidence="6 7">
    <name type="scientific">Selenomonas ruminantium</name>
    <dbReference type="NCBI Taxonomy" id="971"/>
    <lineage>
        <taxon>Bacteria</taxon>
        <taxon>Bacillati</taxon>
        <taxon>Bacillota</taxon>
        <taxon>Negativicutes</taxon>
        <taxon>Selenomonadales</taxon>
        <taxon>Selenomonadaceae</taxon>
        <taxon>Selenomonas</taxon>
    </lineage>
</organism>
<dbReference type="EMBL" id="FNJQ01000010">
    <property type="protein sequence ID" value="SDP23611.1"/>
    <property type="molecule type" value="Genomic_DNA"/>
</dbReference>
<dbReference type="Pfam" id="PF04347">
    <property type="entry name" value="FliO"/>
    <property type="match status" value="1"/>
</dbReference>
<evidence type="ECO:0000313" key="6">
    <source>
        <dbReference type="EMBL" id="SDP23611.1"/>
    </source>
</evidence>
<keyword evidence="6" id="KW-0969">Cilium</keyword>
<name>A0A1H0R250_SELRU</name>
<dbReference type="OrthoDB" id="2080636at2"/>
<dbReference type="GO" id="GO:0005886">
    <property type="term" value="C:plasma membrane"/>
    <property type="evidence" value="ECO:0007669"/>
    <property type="project" value="UniProtKB-SubCell"/>
</dbReference>
<keyword evidence="6" id="KW-0282">Flagellum</keyword>
<dbReference type="NCBIfam" id="TIGR03500">
    <property type="entry name" value="FliO_TIGR"/>
    <property type="match status" value="1"/>
</dbReference>
<dbReference type="AlphaFoldDB" id="A0A1H0R250"/>
<keyword evidence="6" id="KW-0966">Cell projection</keyword>
<keyword evidence="3 5" id="KW-1133">Transmembrane helix</keyword>
<sequence>MERKSIFLACFVGIIVLLIAAEPALAAEEAARGGYLAGYENSEPRPTSISWWSTIAYLVSLFAIFIFVVGLAYFAARFIGGKFAKQKLGYGGRILSHLPLGPNRSVCVIEMSGRVFMLGVTEHSITLLTEITDPDEIERLHREDLAFGRMPDMFSQQFGTLAGLVQKVPPMFRK</sequence>
<dbReference type="Proteomes" id="UP000182412">
    <property type="component" value="Unassembled WGS sequence"/>
</dbReference>
<dbReference type="GO" id="GO:0044781">
    <property type="term" value="P:bacterial-type flagellum organization"/>
    <property type="evidence" value="ECO:0007669"/>
    <property type="project" value="UniProtKB-UniRule"/>
</dbReference>
<keyword evidence="2 5" id="KW-0812">Transmembrane</keyword>
<keyword evidence="1 5" id="KW-1003">Cell membrane</keyword>
<keyword evidence="4 5" id="KW-0472">Membrane</keyword>
<comment type="similarity">
    <text evidence="5">Belongs to the FliO/MopB family.</text>
</comment>
<accession>A0A1H0R250</accession>
<comment type="subcellular location">
    <subcellularLocation>
        <location evidence="5">Cell membrane</location>
    </subcellularLocation>
    <subcellularLocation>
        <location evidence="5">Bacterial flagellum basal body</location>
    </subcellularLocation>
</comment>
<evidence type="ECO:0000256" key="5">
    <source>
        <dbReference type="RuleBase" id="RU362064"/>
    </source>
</evidence>
<reference evidence="6 7" key="1">
    <citation type="submission" date="2016-10" db="EMBL/GenBank/DDBJ databases">
        <authorList>
            <person name="de Groot N.N."/>
        </authorList>
    </citation>
    <scope>NUCLEOTIDE SEQUENCE [LARGE SCALE GENOMIC DNA]</scope>
    <source>
        <strain evidence="6 7">S137</strain>
    </source>
</reference>
<gene>
    <name evidence="6" type="ORF">SAMN05216366_11060</name>
</gene>
<evidence type="ECO:0000256" key="4">
    <source>
        <dbReference type="ARBA" id="ARBA00023136"/>
    </source>
</evidence>
<dbReference type="InterPro" id="IPR022781">
    <property type="entry name" value="Flagellar_biosynth_FliO"/>
</dbReference>
<proteinExistence type="inferred from homology"/>
<protein>
    <recommendedName>
        <fullName evidence="5">Flagellar protein</fullName>
    </recommendedName>
</protein>
<evidence type="ECO:0000313" key="7">
    <source>
        <dbReference type="Proteomes" id="UP000182412"/>
    </source>
</evidence>
<keyword evidence="5" id="KW-0975">Bacterial flagellum</keyword>
<feature type="transmembrane region" description="Helical" evidence="5">
    <location>
        <begin position="50"/>
        <end position="76"/>
    </location>
</feature>
<evidence type="ECO:0000256" key="3">
    <source>
        <dbReference type="ARBA" id="ARBA00022989"/>
    </source>
</evidence>